<evidence type="ECO:0000259" key="21">
    <source>
        <dbReference type="PROSITE" id="PS50209"/>
    </source>
</evidence>
<evidence type="ECO:0000256" key="4">
    <source>
        <dbReference type="ARBA" id="ARBA00022703"/>
    </source>
</evidence>
<dbReference type="PROSITE" id="PS01122">
    <property type="entry name" value="CASPASE_CYS"/>
    <property type="match status" value="1"/>
</dbReference>
<protein>
    <recommendedName>
        <fullName evidence="12">Caspase-9</fullName>
        <ecNumber evidence="11">3.4.22.62</ecNumber>
    </recommendedName>
    <alternativeName>
        <fullName evidence="15">Apoptotic protease Mch-6</fullName>
    </alternativeName>
    <alternativeName>
        <fullName evidence="14">Apoptotic protease-activating factor 3</fullName>
    </alternativeName>
    <alternativeName>
        <fullName evidence="13">ICE-like apoptotic protease 6</fullName>
    </alternativeName>
</protein>
<evidence type="ECO:0000256" key="6">
    <source>
        <dbReference type="ARBA" id="ARBA00022807"/>
    </source>
</evidence>
<evidence type="ECO:0000256" key="13">
    <source>
        <dbReference type="ARBA" id="ARBA00080357"/>
    </source>
</evidence>
<dbReference type="InterPro" id="IPR029030">
    <property type="entry name" value="Caspase-like_dom_sf"/>
</dbReference>
<evidence type="ECO:0000313" key="23">
    <source>
        <dbReference type="Proteomes" id="UP000765507"/>
    </source>
</evidence>
<dbReference type="InterPro" id="IPR016129">
    <property type="entry name" value="Caspase_his_AS"/>
</dbReference>
<evidence type="ECO:0000256" key="5">
    <source>
        <dbReference type="ARBA" id="ARBA00022801"/>
    </source>
</evidence>
<dbReference type="PIRSF" id="PIRSF038001">
    <property type="entry name" value="Caspase_ICE"/>
    <property type="match status" value="1"/>
</dbReference>
<keyword evidence="4" id="KW-0053">Apoptosis</keyword>
<dbReference type="PANTHER" id="PTHR47901">
    <property type="entry name" value="CASPASE RECRUITMENT DOMAIN-CONTAINING PROTEIN 18"/>
    <property type="match status" value="1"/>
</dbReference>
<dbReference type="FunFam" id="3.40.50.1460:FF:000012">
    <property type="entry name" value="Caspase 9"/>
    <property type="match status" value="1"/>
</dbReference>
<dbReference type="EMBL" id="JAHGAV010000033">
    <property type="protein sequence ID" value="KAG6936449.1"/>
    <property type="molecule type" value="Genomic_DNA"/>
</dbReference>
<keyword evidence="5" id="KW-0378">Hydrolase</keyword>
<dbReference type="InterPro" id="IPR015917">
    <property type="entry name" value="Pept_C14A"/>
</dbReference>
<dbReference type="EC" id="3.4.22.62" evidence="11"/>
<name>A0A8T1T5S4_CHESE</name>
<comment type="caution">
    <text evidence="22">The sequence shown here is derived from an EMBL/GenBank/DDBJ whole genome shotgun (WGS) entry which is preliminary data.</text>
</comment>
<feature type="active site" evidence="16">
    <location>
        <position position="318"/>
    </location>
</feature>
<evidence type="ECO:0000256" key="15">
    <source>
        <dbReference type="ARBA" id="ARBA00082181"/>
    </source>
</evidence>
<comment type="catalytic activity">
    <reaction evidence="9">
        <text>Strict requirement for an Asp residue at position P1 and with a marked preference for His at position P2. It has a preferred cleavage sequence of Leu-Gly-His-Asp-|-Xaa.</text>
        <dbReference type="EC" id="3.4.22.62"/>
    </reaction>
</comment>
<dbReference type="GO" id="GO:0006974">
    <property type="term" value="P:DNA damage response"/>
    <property type="evidence" value="ECO:0007669"/>
    <property type="project" value="UniProtKB-ARBA"/>
</dbReference>
<evidence type="ECO:0000256" key="18">
    <source>
        <dbReference type="SAM" id="MobiDB-lite"/>
    </source>
</evidence>
<dbReference type="PROSITE" id="PS50208">
    <property type="entry name" value="CASPASE_P20"/>
    <property type="match status" value="1"/>
</dbReference>
<dbReference type="InterPro" id="IPR002398">
    <property type="entry name" value="Pept_C14"/>
</dbReference>
<evidence type="ECO:0000256" key="8">
    <source>
        <dbReference type="ARBA" id="ARBA00023145"/>
    </source>
</evidence>
<evidence type="ECO:0000259" key="19">
    <source>
        <dbReference type="PROSITE" id="PS50207"/>
    </source>
</evidence>
<gene>
    <name evidence="22" type="primary">CASP9</name>
    <name evidence="22" type="ORF">G0U57_012653</name>
</gene>
<dbReference type="SMART" id="SM00115">
    <property type="entry name" value="CASc"/>
    <property type="match status" value="1"/>
</dbReference>
<dbReference type="InterPro" id="IPR033139">
    <property type="entry name" value="Caspase_cys_AS"/>
</dbReference>
<evidence type="ECO:0000256" key="12">
    <source>
        <dbReference type="ARBA" id="ARBA00068175"/>
    </source>
</evidence>
<dbReference type="Proteomes" id="UP000765507">
    <property type="component" value="Unassembled WGS sequence"/>
</dbReference>
<dbReference type="PROSITE" id="PS01121">
    <property type="entry name" value="CASPASE_HIS"/>
    <property type="match status" value="1"/>
</dbReference>
<dbReference type="InterPro" id="IPR001309">
    <property type="entry name" value="Pept_C14_p20"/>
</dbReference>
<dbReference type="OrthoDB" id="6044770at2759"/>
<dbReference type="InterPro" id="IPR002138">
    <property type="entry name" value="Pept_C14_p10"/>
</dbReference>
<keyword evidence="7" id="KW-0832">Ubl conjugation</keyword>
<evidence type="ECO:0000256" key="1">
    <source>
        <dbReference type="ARBA" id="ARBA00010134"/>
    </source>
</evidence>
<organism evidence="22 23">
    <name type="scientific">Chelydra serpentina</name>
    <name type="common">Snapping turtle</name>
    <name type="synonym">Testudo serpentina</name>
    <dbReference type="NCBI Taxonomy" id="8475"/>
    <lineage>
        <taxon>Eukaryota</taxon>
        <taxon>Metazoa</taxon>
        <taxon>Chordata</taxon>
        <taxon>Craniata</taxon>
        <taxon>Vertebrata</taxon>
        <taxon>Euteleostomi</taxon>
        <taxon>Archelosauria</taxon>
        <taxon>Testudinata</taxon>
        <taxon>Testudines</taxon>
        <taxon>Cryptodira</taxon>
        <taxon>Durocryptodira</taxon>
        <taxon>Americhelydia</taxon>
        <taxon>Chelydroidea</taxon>
        <taxon>Chelydridae</taxon>
        <taxon>Chelydra</taxon>
    </lineage>
</organism>
<dbReference type="PRINTS" id="PR00376">
    <property type="entry name" value="IL1BCENZYME"/>
</dbReference>
<dbReference type="GO" id="GO:0006915">
    <property type="term" value="P:apoptotic process"/>
    <property type="evidence" value="ECO:0007669"/>
    <property type="project" value="UniProtKB-KW"/>
</dbReference>
<evidence type="ECO:0000256" key="10">
    <source>
        <dbReference type="ARBA" id="ARBA00053852"/>
    </source>
</evidence>
<feature type="domain" description="Caspase family p20" evidence="20">
    <location>
        <begin position="190"/>
        <end position="322"/>
    </location>
</feature>
<evidence type="ECO:0000259" key="20">
    <source>
        <dbReference type="PROSITE" id="PS50208"/>
    </source>
</evidence>
<evidence type="ECO:0000256" key="16">
    <source>
        <dbReference type="PIRSR" id="PIRSR038001-1"/>
    </source>
</evidence>
<dbReference type="InterPro" id="IPR011029">
    <property type="entry name" value="DEATH-like_dom_sf"/>
</dbReference>
<evidence type="ECO:0000256" key="11">
    <source>
        <dbReference type="ARBA" id="ARBA00066478"/>
    </source>
</evidence>
<dbReference type="Pfam" id="PF00656">
    <property type="entry name" value="Peptidase_C14"/>
    <property type="match status" value="1"/>
</dbReference>
<evidence type="ECO:0000313" key="22">
    <source>
        <dbReference type="EMBL" id="KAG6936449.1"/>
    </source>
</evidence>
<dbReference type="PROSITE" id="PS50209">
    <property type="entry name" value="CARD"/>
    <property type="match status" value="1"/>
</dbReference>
<evidence type="ECO:0000256" key="14">
    <source>
        <dbReference type="ARBA" id="ARBA00082045"/>
    </source>
</evidence>
<proteinExistence type="inferred from homology"/>
<feature type="region of interest" description="Disordered" evidence="18">
    <location>
        <begin position="325"/>
        <end position="348"/>
    </location>
</feature>
<feature type="non-terminal residue" evidence="22">
    <location>
        <position position="447"/>
    </location>
</feature>
<evidence type="ECO:0000256" key="3">
    <source>
        <dbReference type="ARBA" id="ARBA00022670"/>
    </source>
</evidence>
<dbReference type="AlphaFoldDB" id="A0A8T1T5S4"/>
<dbReference type="GO" id="GO:0009411">
    <property type="term" value="P:response to UV"/>
    <property type="evidence" value="ECO:0007669"/>
    <property type="project" value="UniProtKB-ARBA"/>
</dbReference>
<dbReference type="GO" id="GO:0004197">
    <property type="term" value="F:cysteine-type endopeptidase activity"/>
    <property type="evidence" value="ECO:0007669"/>
    <property type="project" value="InterPro"/>
</dbReference>
<feature type="domain" description="CARD" evidence="21">
    <location>
        <begin position="25"/>
        <end position="114"/>
    </location>
</feature>
<dbReference type="InterPro" id="IPR011600">
    <property type="entry name" value="Pept_C14_caspase"/>
</dbReference>
<dbReference type="InterPro" id="IPR001315">
    <property type="entry name" value="CARD"/>
</dbReference>
<dbReference type="Pfam" id="PF00619">
    <property type="entry name" value="CARD"/>
    <property type="match status" value="1"/>
</dbReference>
<keyword evidence="23" id="KW-1185">Reference proteome</keyword>
<dbReference type="CDD" id="cd00032">
    <property type="entry name" value="CASc"/>
    <property type="match status" value="1"/>
</dbReference>
<comment type="function">
    <text evidence="10">Involved in the activation cascade of caspases responsible for apoptosis execution. Binding of caspase-9 to Apaf-1 leads to activation of the protease which then cleaves and activates effector caspases caspase-3 (CASP3) or caspase-7 (CASP7). Promotes DNA damage-induced apoptosis in a ABL1/c-Abl-dependent manner. Proteolytically cleaves poly(ADP-ribose) polymerase (PARP). Cleaves BIRC6 following inhibition of BIRC6-caspase binding by DIABLO/SMAC.</text>
</comment>
<dbReference type="SUPFAM" id="SSF47986">
    <property type="entry name" value="DEATH domain"/>
    <property type="match status" value="1"/>
</dbReference>
<dbReference type="FunFam" id="1.10.533.10:FF:000041">
    <property type="entry name" value="Caspase 9"/>
    <property type="match status" value="1"/>
</dbReference>
<reference evidence="22 23" key="1">
    <citation type="journal article" date="2020" name="G3 (Bethesda)">
        <title>Draft Genome of the Common Snapping Turtle, Chelydra serpentina, a Model for Phenotypic Plasticity in Reptiles.</title>
        <authorList>
            <person name="Das D."/>
            <person name="Singh S.K."/>
            <person name="Bierstedt J."/>
            <person name="Erickson A."/>
            <person name="Galli G.L.J."/>
            <person name="Crossley D.A. 2nd"/>
            <person name="Rhen T."/>
        </authorList>
    </citation>
    <scope>NUCLEOTIDE SEQUENCE [LARGE SCALE GENOMIC DNA]</scope>
    <source>
        <strain evidence="22">KW</strain>
    </source>
</reference>
<dbReference type="Gene3D" id="1.10.533.10">
    <property type="entry name" value="Death Domain, Fas"/>
    <property type="match status" value="1"/>
</dbReference>
<comment type="similarity">
    <text evidence="1 17">Belongs to the peptidase C14A family.</text>
</comment>
<dbReference type="CDD" id="cd08326">
    <property type="entry name" value="CARD_CASP9"/>
    <property type="match status" value="1"/>
</dbReference>
<evidence type="ECO:0000256" key="9">
    <source>
        <dbReference type="ARBA" id="ARBA00052019"/>
    </source>
</evidence>
<accession>A0A8T1T5S4</accession>
<keyword evidence="3" id="KW-0645">Protease</keyword>
<dbReference type="GO" id="GO:0043065">
    <property type="term" value="P:positive regulation of apoptotic process"/>
    <property type="evidence" value="ECO:0007669"/>
    <property type="project" value="UniProtKB-ARBA"/>
</dbReference>
<keyword evidence="2" id="KW-0597">Phosphoprotein</keyword>
<dbReference type="PROSITE" id="PS50207">
    <property type="entry name" value="CASPASE_P10"/>
    <property type="match status" value="1"/>
</dbReference>
<dbReference type="InterPro" id="IPR042147">
    <property type="entry name" value="CARD_CASP9"/>
</dbReference>
<evidence type="ECO:0000256" key="17">
    <source>
        <dbReference type="RuleBase" id="RU003971"/>
    </source>
</evidence>
<dbReference type="SUPFAM" id="SSF52129">
    <property type="entry name" value="Caspase-like"/>
    <property type="match status" value="1"/>
</dbReference>
<dbReference type="SMART" id="SM00114">
    <property type="entry name" value="CARD"/>
    <property type="match status" value="1"/>
</dbReference>
<dbReference type="GO" id="GO:0006508">
    <property type="term" value="P:proteolysis"/>
    <property type="evidence" value="ECO:0007669"/>
    <property type="project" value="UniProtKB-KW"/>
</dbReference>
<evidence type="ECO:0000256" key="7">
    <source>
        <dbReference type="ARBA" id="ARBA00022843"/>
    </source>
</evidence>
<sequence>EHLGCLLLAAPPRDPPKGGPRAAGMEEAQRLRLQRARLRLVRELQVAPLWDLLLHKGVFTQDMIEEIQRAGTRRDQARQLVTDLQTRGRQAFPAFVSSLQETGQNDLAALLSEGDKFPQLRPVDLKPVEIGLRGGKGDTYEKAPEYLPTPVQAVTERCQDSTRPNAAAQGSAAERSRRNSDMVYVLKGNPCGYCLIINNVSFAKESDLSSRVGSNVDCEKLEKRFRSLHFDVLIRRDLKAQEIAGELQRLARQDHSALDCCLVVILSHGCQTSHIQFPGGIYGTDGKHIPVEKIVNFFNGSHCPSLRGKPKLFFIQACGGEQKDRGFEVDSDSPVNQPRGGSVESDATPFQIQPSNLDEPDAVASLPTPSDILVSYSTFPGFVSWRDTRSGSWYVETLDSVLEQYAHTEDLLCMLVRVAHAVSAKGKYKQMPGTFNFLRKQFFFVTD</sequence>
<dbReference type="GO" id="GO:0005829">
    <property type="term" value="C:cytosol"/>
    <property type="evidence" value="ECO:0007669"/>
    <property type="project" value="UniProtKB-ARBA"/>
</dbReference>
<feature type="domain" description="Caspase family p10" evidence="19">
    <location>
        <begin position="362"/>
        <end position="446"/>
    </location>
</feature>
<keyword evidence="6" id="KW-0788">Thiol protease</keyword>
<feature type="active site" evidence="16">
    <location>
        <position position="268"/>
    </location>
</feature>
<dbReference type="Gene3D" id="3.40.50.1460">
    <property type="match status" value="1"/>
</dbReference>
<dbReference type="PANTHER" id="PTHR47901:SF8">
    <property type="entry name" value="CASPASE-3"/>
    <property type="match status" value="1"/>
</dbReference>
<keyword evidence="8" id="KW-0865">Zymogen</keyword>
<evidence type="ECO:0000256" key="2">
    <source>
        <dbReference type="ARBA" id="ARBA00022553"/>
    </source>
</evidence>